<reference evidence="2 3" key="1">
    <citation type="journal article" date="2019" name="Int. J. Syst. Evol. Microbiol.">
        <title>The Global Catalogue of Microorganisms (GCM) 10K type strain sequencing project: providing services to taxonomists for standard genome sequencing and annotation.</title>
        <authorList>
            <consortium name="The Broad Institute Genomics Platform"/>
            <consortium name="The Broad Institute Genome Sequencing Center for Infectious Disease"/>
            <person name="Wu L."/>
            <person name="Ma J."/>
        </authorList>
    </citation>
    <scope>NUCLEOTIDE SEQUENCE [LARGE SCALE GENOMIC DNA]</scope>
    <source>
        <strain evidence="2 3">JCM 15395</strain>
    </source>
</reference>
<name>A0ABN1FEH9_9BACI</name>
<dbReference type="Proteomes" id="UP001500866">
    <property type="component" value="Unassembled WGS sequence"/>
</dbReference>
<gene>
    <name evidence="2" type="ORF">GCM10009001_01310</name>
</gene>
<sequence>MNNVEQSIENMHLESQLSLEDIPELSLYMDQVIQLFENKFADTKRNEHEKVLTKTMINNYAKGKLFFPIKNKKYSREHLMLISMIYQMKGSLSINDVKQTLEKLNQKLMEEECNLQDIYKSYLKLDEDNVDLFTNAVYEHLDAVHHEVQQLDDDNQDYVEQLLMIAVLTNMSNYYRRAAEKMVDAIGNEKIDQKGQQL</sequence>
<organism evidence="2 3">
    <name type="scientific">Virgibacillus siamensis</name>
    <dbReference type="NCBI Taxonomy" id="480071"/>
    <lineage>
        <taxon>Bacteria</taxon>
        <taxon>Bacillati</taxon>
        <taxon>Bacillota</taxon>
        <taxon>Bacilli</taxon>
        <taxon>Bacillales</taxon>
        <taxon>Bacillaceae</taxon>
        <taxon>Virgibacillus</taxon>
    </lineage>
</organism>
<evidence type="ECO:0000256" key="1">
    <source>
        <dbReference type="SAM" id="Coils"/>
    </source>
</evidence>
<keyword evidence="1" id="KW-0175">Coiled coil</keyword>
<proteinExistence type="predicted"/>
<accession>A0ABN1FEH9</accession>
<evidence type="ECO:0000313" key="2">
    <source>
        <dbReference type="EMBL" id="GAA0589147.1"/>
    </source>
</evidence>
<dbReference type="EMBL" id="BAAADS010000001">
    <property type="protein sequence ID" value="GAA0589147.1"/>
    <property type="molecule type" value="Genomic_DNA"/>
</dbReference>
<dbReference type="PANTHER" id="PTHR40056">
    <property type="entry name" value="HYPOTHETICAL CYTOSOLIC PROTEIN"/>
    <property type="match status" value="1"/>
</dbReference>
<dbReference type="InterPro" id="IPR014975">
    <property type="entry name" value="DUF1836"/>
</dbReference>
<keyword evidence="3" id="KW-1185">Reference proteome</keyword>
<dbReference type="PANTHER" id="PTHR40056:SF1">
    <property type="entry name" value="DUF1836 DOMAIN-CONTAINING PROTEIN"/>
    <property type="match status" value="1"/>
</dbReference>
<feature type="coiled-coil region" evidence="1">
    <location>
        <begin position="94"/>
        <end position="161"/>
    </location>
</feature>
<dbReference type="RefSeq" id="WP_343809325.1">
    <property type="nucleotide sequence ID" value="NZ_BAAADS010000001.1"/>
</dbReference>
<comment type="caution">
    <text evidence="2">The sequence shown here is derived from an EMBL/GenBank/DDBJ whole genome shotgun (WGS) entry which is preliminary data.</text>
</comment>
<protein>
    <submittedName>
        <fullName evidence="2">DUF1836 domain-containing protein</fullName>
    </submittedName>
</protein>
<dbReference type="Pfam" id="PF08876">
    <property type="entry name" value="DUF1836"/>
    <property type="match status" value="1"/>
</dbReference>
<evidence type="ECO:0000313" key="3">
    <source>
        <dbReference type="Proteomes" id="UP001500866"/>
    </source>
</evidence>